<dbReference type="PATRIC" id="fig|706587.4.peg.4967"/>
<dbReference type="AlphaFoldDB" id="I4CBS2"/>
<keyword evidence="4" id="KW-1185">Reference proteome</keyword>
<dbReference type="Proteomes" id="UP000006055">
    <property type="component" value="Chromosome"/>
</dbReference>
<dbReference type="Gene3D" id="3.40.47.10">
    <property type="match status" value="1"/>
</dbReference>
<evidence type="ECO:0000259" key="2">
    <source>
        <dbReference type="Pfam" id="PF19364"/>
    </source>
</evidence>
<dbReference type="OrthoDB" id="9762068at2"/>
<dbReference type="EMBL" id="CP003360">
    <property type="protein sequence ID" value="AFM27013.1"/>
    <property type="molecule type" value="Genomic_DNA"/>
</dbReference>
<evidence type="ECO:0000259" key="1">
    <source>
        <dbReference type="Pfam" id="PF08545"/>
    </source>
</evidence>
<protein>
    <submittedName>
        <fullName evidence="3">3-oxoacyl-(Acyl-carrier-protein) synthase III</fullName>
    </submittedName>
</protein>
<dbReference type="InterPro" id="IPR013751">
    <property type="entry name" value="ACP_syn_III_N"/>
</dbReference>
<dbReference type="InterPro" id="IPR016039">
    <property type="entry name" value="Thiolase-like"/>
</dbReference>
<dbReference type="STRING" id="706587.Desti_4381"/>
<dbReference type="Pfam" id="PF19364">
    <property type="entry name" value="DUF5940"/>
    <property type="match status" value="1"/>
</dbReference>
<dbReference type="eggNOG" id="COG0332">
    <property type="taxonomic scope" value="Bacteria"/>
</dbReference>
<evidence type="ECO:0000313" key="3">
    <source>
        <dbReference type="EMBL" id="AFM27013.1"/>
    </source>
</evidence>
<proteinExistence type="predicted"/>
<dbReference type="SUPFAM" id="SSF53901">
    <property type="entry name" value="Thiolase-like"/>
    <property type="match status" value="1"/>
</dbReference>
<name>I4CBS2_DESTA</name>
<accession>I4CBS2</accession>
<dbReference type="HOGENOM" id="CLU_027957_0_0_7"/>
<reference evidence="4" key="1">
    <citation type="submission" date="2012-06" db="EMBL/GenBank/DDBJ databases">
        <title>Complete sequence of chromosome of Desulfomonile tiedjei DSM 6799.</title>
        <authorList>
            <person name="Lucas S."/>
            <person name="Copeland A."/>
            <person name="Lapidus A."/>
            <person name="Glavina del Rio T."/>
            <person name="Dalin E."/>
            <person name="Tice H."/>
            <person name="Bruce D."/>
            <person name="Goodwin L."/>
            <person name="Pitluck S."/>
            <person name="Peters L."/>
            <person name="Ovchinnikova G."/>
            <person name="Zeytun A."/>
            <person name="Lu M."/>
            <person name="Kyrpides N."/>
            <person name="Mavromatis K."/>
            <person name="Ivanova N."/>
            <person name="Brettin T."/>
            <person name="Detter J.C."/>
            <person name="Han C."/>
            <person name="Larimer F."/>
            <person name="Land M."/>
            <person name="Hauser L."/>
            <person name="Markowitz V."/>
            <person name="Cheng J.-F."/>
            <person name="Hugenholtz P."/>
            <person name="Woyke T."/>
            <person name="Wu D."/>
            <person name="Spring S."/>
            <person name="Schroeder M."/>
            <person name="Brambilla E."/>
            <person name="Klenk H.-P."/>
            <person name="Eisen J.A."/>
        </authorList>
    </citation>
    <scope>NUCLEOTIDE SEQUENCE [LARGE SCALE GENOMIC DNA]</scope>
    <source>
        <strain evidence="4">ATCC 49306 / DSM 6799 / DCB-1</strain>
    </source>
</reference>
<dbReference type="RefSeq" id="WP_014812132.1">
    <property type="nucleotide sequence ID" value="NC_018025.1"/>
</dbReference>
<sequence length="514" mass="54641">MAVLKGVAYSLVHAPNLLLHYGSTQSTERKKNPNSDYLARLPNHLRDFESAVSYPPNQVYIGNVSPLDLDAIQRPWHAAVGTSTDGGSRLGAYGEIMPEVELYGLLKIADSFDLVVLERNFSQELLESLGSHSLLTGANLSRLSKGEDSRVIEELVANHTAEGLYLGQKLVGCVRQAHETDENLSARVMLENITVKASSLLPLLYLLANTGTPPAEVDYIIECSEEACGDMNQRGGGNFAKSIGELTGLVNASGCDVRGFCAGPVHALLHAASLVKAGVFKNVVVVGGGSVAKLGMNGKDHVSKGMPVLEDMLGTFALLISENDGVNPVIRLDVIGKHAIGTGSSPQHVMQALVTAPLAQLGLKITDIDRYSVEMQNPELTEPAGAGNVPESNYRMIAALAVMASEIAREDIPAFVKKHGLPGFAPTQGHIPSGVPCLGFFRERLLAGDMNAAMVIGKGSLFLGRITNLFDGLSLIVEKNRGLTAKSSSLDKDSIRQVLAEMLMSLSKNNPGTA</sequence>
<feature type="domain" description="Beta-ketoacyl-[acyl-carrier-protein] synthase III N-terminal" evidence="1">
    <location>
        <begin position="256"/>
        <end position="324"/>
    </location>
</feature>
<dbReference type="GO" id="GO:0004315">
    <property type="term" value="F:3-oxoacyl-[acyl-carrier-protein] synthase activity"/>
    <property type="evidence" value="ECO:0007669"/>
    <property type="project" value="InterPro"/>
</dbReference>
<organism evidence="3 4">
    <name type="scientific">Desulfomonile tiedjei (strain ATCC 49306 / DSM 6799 / DCB-1)</name>
    <dbReference type="NCBI Taxonomy" id="706587"/>
    <lineage>
        <taxon>Bacteria</taxon>
        <taxon>Pseudomonadati</taxon>
        <taxon>Thermodesulfobacteriota</taxon>
        <taxon>Desulfomonilia</taxon>
        <taxon>Desulfomonilales</taxon>
        <taxon>Desulfomonilaceae</taxon>
        <taxon>Desulfomonile</taxon>
    </lineage>
</organism>
<gene>
    <name evidence="3" type="ordered locus">Desti_4381</name>
</gene>
<evidence type="ECO:0000313" key="4">
    <source>
        <dbReference type="Proteomes" id="UP000006055"/>
    </source>
</evidence>
<dbReference type="InterPro" id="IPR045984">
    <property type="entry name" value="DUF5940"/>
</dbReference>
<dbReference type="GO" id="GO:0006633">
    <property type="term" value="P:fatty acid biosynthetic process"/>
    <property type="evidence" value="ECO:0007669"/>
    <property type="project" value="InterPro"/>
</dbReference>
<dbReference type="KEGG" id="dti:Desti_4381"/>
<feature type="domain" description="DUF5940" evidence="2">
    <location>
        <begin position="348"/>
        <end position="509"/>
    </location>
</feature>
<dbReference type="Pfam" id="PF08545">
    <property type="entry name" value="ACP_syn_III"/>
    <property type="match status" value="1"/>
</dbReference>
<dbReference type="NCBIfam" id="NF040746">
    <property type="entry name" value="reduct_C_beta"/>
    <property type="match status" value="1"/>
</dbReference>